<keyword evidence="4" id="KW-0967">Endosome</keyword>
<dbReference type="AlphaFoldDB" id="A0A8C1V9I7"/>
<dbReference type="GO" id="GO:0000813">
    <property type="term" value="C:ESCRT I complex"/>
    <property type="evidence" value="ECO:0007669"/>
    <property type="project" value="TreeGrafter"/>
</dbReference>
<evidence type="ECO:0000256" key="2">
    <source>
        <dbReference type="ARBA" id="ARBA00009594"/>
    </source>
</evidence>
<dbReference type="Gene3D" id="6.10.250.370">
    <property type="match status" value="1"/>
</dbReference>
<keyword evidence="5 7" id="KW-0653">Protein transport</keyword>
<evidence type="ECO:0000313" key="11">
    <source>
        <dbReference type="Ensembl" id="ENSCCRP00015048349.1"/>
    </source>
</evidence>
<evidence type="ECO:0000256" key="1">
    <source>
        <dbReference type="ARBA" id="ARBA00004177"/>
    </source>
</evidence>
<evidence type="ECO:0000259" key="10">
    <source>
        <dbReference type="PROSITE" id="PS51322"/>
    </source>
</evidence>
<keyword evidence="6 8" id="KW-0175">Coiled coil</keyword>
<dbReference type="Gene3D" id="3.10.110.10">
    <property type="entry name" value="Ubiquitin Conjugating Enzyme"/>
    <property type="match status" value="1"/>
</dbReference>
<reference evidence="11" key="1">
    <citation type="submission" date="2025-08" db="UniProtKB">
        <authorList>
            <consortium name="Ensembl"/>
        </authorList>
    </citation>
    <scope>IDENTIFICATION</scope>
</reference>
<comment type="subcellular location">
    <subcellularLocation>
        <location evidence="1">Endosome</location>
    </subcellularLocation>
</comment>
<evidence type="ECO:0000256" key="4">
    <source>
        <dbReference type="ARBA" id="ARBA00022753"/>
    </source>
</evidence>
<name>A0A8C1V9I7_CYPCA</name>
<dbReference type="PROSITE" id="PS51322">
    <property type="entry name" value="UEV"/>
    <property type="match status" value="1"/>
</dbReference>
<feature type="coiled-coil region" evidence="8">
    <location>
        <begin position="242"/>
        <end position="314"/>
    </location>
</feature>
<proteinExistence type="inferred from homology"/>
<dbReference type="Pfam" id="PF05743">
    <property type="entry name" value="UEV"/>
    <property type="match status" value="1"/>
</dbReference>
<evidence type="ECO:0000256" key="3">
    <source>
        <dbReference type="ARBA" id="ARBA00022448"/>
    </source>
</evidence>
<dbReference type="InterPro" id="IPR017916">
    <property type="entry name" value="SB_dom"/>
</dbReference>
<sequence>MKMCVCVCVFVCFQTYNHRREVLSGISTVLSQHQYLQPVLERFVFNDGTARTLVGLTGTIKVFYEGKRYNIPVSLWLKESYPRTAPICYVKPTPEMVIVTSRHVSSDGEILMPYLDEWRHTQCDLHSLIQVMKAVFSEVPPLRMCLYPEECEYSFLFIPITLHMCRSYMPGMPAVSPYGPNPNPCGYPGYPYPGGNAYPGTGGPAHYTSQTPVTTVGPSRDGTIGEDTIRASLISAVSDKLRWRMKEEMDRAQAELDALKRTEEDLKKGHQKLEDMVSRLDQEVAEVDRNIELLKKKDEELSEALEKMENQSENNDIDDVIIPTAPLYKQILNLYAEENAIEDTIFYLGEALRRGVIDLEVFLKHVRLLSRKQFQLRALMQKARKTAGLSDLY</sequence>
<dbReference type="Pfam" id="PF09454">
    <property type="entry name" value="Vps23_core"/>
    <property type="match status" value="1"/>
</dbReference>
<protein>
    <submittedName>
        <fullName evidence="11">Tumor susceptibility 101a</fullName>
    </submittedName>
</protein>
<feature type="domain" description="SB" evidence="9">
    <location>
        <begin position="325"/>
        <end position="393"/>
    </location>
</feature>
<evidence type="ECO:0000256" key="6">
    <source>
        <dbReference type="ARBA" id="ARBA00023054"/>
    </source>
</evidence>
<comment type="similarity">
    <text evidence="2">Belongs to the ubiquitin-conjugating enzyme family. UEV subfamily.</text>
</comment>
<dbReference type="Ensembl" id="ENSCCRT00015049971.1">
    <property type="protein sequence ID" value="ENSCCRP00015048349.1"/>
    <property type="gene ID" value="ENSCCRG00015020009.1"/>
</dbReference>
<dbReference type="SUPFAM" id="SSF54495">
    <property type="entry name" value="UBC-like"/>
    <property type="match status" value="1"/>
</dbReference>
<dbReference type="InterPro" id="IPR037202">
    <property type="entry name" value="ESCRT_assembly_dom"/>
</dbReference>
<dbReference type="CDD" id="cd11685">
    <property type="entry name" value="UEV_TSG101-like"/>
    <property type="match status" value="1"/>
</dbReference>
<evidence type="ECO:0000313" key="12">
    <source>
        <dbReference type="Proteomes" id="UP000694700"/>
    </source>
</evidence>
<dbReference type="InterPro" id="IPR016135">
    <property type="entry name" value="UBQ-conjugating_enzyme/RWD"/>
</dbReference>
<evidence type="ECO:0000256" key="7">
    <source>
        <dbReference type="PROSITE-ProRule" id="PRU00644"/>
    </source>
</evidence>
<dbReference type="PANTHER" id="PTHR23306:SF25">
    <property type="entry name" value="TUMOR SUSCEPTIBILITY GENE 101 PROTEIN"/>
    <property type="match status" value="1"/>
</dbReference>
<keyword evidence="3 7" id="KW-0813">Transport</keyword>
<dbReference type="InterPro" id="IPR052070">
    <property type="entry name" value="ESCRT-I_UEV_domain"/>
</dbReference>
<dbReference type="InterPro" id="IPR008883">
    <property type="entry name" value="UEV_N"/>
</dbReference>
<dbReference type="PROSITE" id="PS51312">
    <property type="entry name" value="SB"/>
    <property type="match status" value="1"/>
</dbReference>
<dbReference type="SUPFAM" id="SSF140111">
    <property type="entry name" value="Endosomal sorting complex assembly domain"/>
    <property type="match status" value="1"/>
</dbReference>
<dbReference type="Gene3D" id="6.10.140.820">
    <property type="match status" value="1"/>
</dbReference>
<accession>A0A8C1V9I7</accession>
<dbReference type="GO" id="GO:0008333">
    <property type="term" value="P:endosome to lysosome transport"/>
    <property type="evidence" value="ECO:0007669"/>
    <property type="project" value="TreeGrafter"/>
</dbReference>
<dbReference type="GO" id="GO:0015031">
    <property type="term" value="P:protein transport"/>
    <property type="evidence" value="ECO:0007669"/>
    <property type="project" value="UniProtKB-UniRule"/>
</dbReference>
<dbReference type="Proteomes" id="UP000694700">
    <property type="component" value="Unplaced"/>
</dbReference>
<organism evidence="11 12">
    <name type="scientific">Cyprinus carpio</name>
    <name type="common">Common carp</name>
    <dbReference type="NCBI Taxonomy" id="7962"/>
    <lineage>
        <taxon>Eukaryota</taxon>
        <taxon>Metazoa</taxon>
        <taxon>Chordata</taxon>
        <taxon>Craniata</taxon>
        <taxon>Vertebrata</taxon>
        <taxon>Euteleostomi</taxon>
        <taxon>Actinopterygii</taxon>
        <taxon>Neopterygii</taxon>
        <taxon>Teleostei</taxon>
        <taxon>Ostariophysi</taxon>
        <taxon>Cypriniformes</taxon>
        <taxon>Cyprinidae</taxon>
        <taxon>Cyprininae</taxon>
        <taxon>Cyprinus</taxon>
    </lineage>
</organism>
<feature type="domain" description="UEV" evidence="10">
    <location>
        <begin position="3"/>
        <end position="146"/>
    </location>
</feature>
<dbReference type="PANTHER" id="PTHR23306">
    <property type="entry name" value="TUMOR SUSCEPTIBILITY GENE 101 PROTEIN-RELATED"/>
    <property type="match status" value="1"/>
</dbReference>
<evidence type="ECO:0000256" key="8">
    <source>
        <dbReference type="SAM" id="Coils"/>
    </source>
</evidence>
<dbReference type="GO" id="GO:0043130">
    <property type="term" value="F:ubiquitin binding"/>
    <property type="evidence" value="ECO:0007669"/>
    <property type="project" value="TreeGrafter"/>
</dbReference>
<evidence type="ECO:0000256" key="5">
    <source>
        <dbReference type="ARBA" id="ARBA00022927"/>
    </source>
</evidence>
<evidence type="ECO:0000259" key="9">
    <source>
        <dbReference type="PROSITE" id="PS51312"/>
    </source>
</evidence>